<accession>A0A0G0KZ14</accession>
<protein>
    <submittedName>
        <fullName evidence="1">Prevent-host-death family protein</fullName>
    </submittedName>
</protein>
<sequence length="79" mass="9021">MKVLTVGEFKAKFSDVIADILKGDEVAVSYGKKKEKIGVMVPYKIYEKKKVRKLGIWKGKATVKFAKDFKMTDEEFLNS</sequence>
<dbReference type="STRING" id="1618570.UT08_C0012G0014"/>
<gene>
    <name evidence="1" type="ORF">UT08_C0012G0014</name>
</gene>
<dbReference type="Proteomes" id="UP000034081">
    <property type="component" value="Unassembled WGS sequence"/>
</dbReference>
<comment type="caution">
    <text evidence="1">The sequence shown here is derived from an EMBL/GenBank/DDBJ whole genome shotgun (WGS) entry which is preliminary data.</text>
</comment>
<organism evidence="1 2">
    <name type="scientific">Candidatus Woesebacteria bacterium GW2011_GWB1_38_8</name>
    <dbReference type="NCBI Taxonomy" id="1618570"/>
    <lineage>
        <taxon>Bacteria</taxon>
        <taxon>Candidatus Woeseibacteriota</taxon>
    </lineage>
</organism>
<reference evidence="1 2" key="1">
    <citation type="journal article" date="2015" name="Nature">
        <title>rRNA introns, odd ribosomes, and small enigmatic genomes across a large radiation of phyla.</title>
        <authorList>
            <person name="Brown C.T."/>
            <person name="Hug L.A."/>
            <person name="Thomas B.C."/>
            <person name="Sharon I."/>
            <person name="Castelle C.J."/>
            <person name="Singh A."/>
            <person name="Wilkins M.J."/>
            <person name="Williams K.H."/>
            <person name="Banfield J.F."/>
        </authorList>
    </citation>
    <scope>NUCLEOTIDE SEQUENCE [LARGE SCALE GENOMIC DNA]</scope>
</reference>
<dbReference type="EMBL" id="LBVL01000012">
    <property type="protein sequence ID" value="KKQ84918.1"/>
    <property type="molecule type" value="Genomic_DNA"/>
</dbReference>
<proteinExistence type="predicted"/>
<evidence type="ECO:0000313" key="2">
    <source>
        <dbReference type="Proteomes" id="UP000034081"/>
    </source>
</evidence>
<evidence type="ECO:0000313" key="1">
    <source>
        <dbReference type="EMBL" id="KKQ84918.1"/>
    </source>
</evidence>
<dbReference type="AlphaFoldDB" id="A0A0G0KZ14"/>
<name>A0A0G0KZ14_9BACT</name>